<evidence type="ECO:0000313" key="2">
    <source>
        <dbReference type="EnsemblMetazoa" id="GPAI012946-PA"/>
    </source>
</evidence>
<proteinExistence type="predicted"/>
<feature type="transmembrane region" description="Helical" evidence="1">
    <location>
        <begin position="35"/>
        <end position="60"/>
    </location>
</feature>
<organism evidence="2 3">
    <name type="scientific">Glossina pallidipes</name>
    <name type="common">Tsetse fly</name>
    <dbReference type="NCBI Taxonomy" id="7398"/>
    <lineage>
        <taxon>Eukaryota</taxon>
        <taxon>Metazoa</taxon>
        <taxon>Ecdysozoa</taxon>
        <taxon>Arthropoda</taxon>
        <taxon>Hexapoda</taxon>
        <taxon>Insecta</taxon>
        <taxon>Pterygota</taxon>
        <taxon>Neoptera</taxon>
        <taxon>Endopterygota</taxon>
        <taxon>Diptera</taxon>
        <taxon>Brachycera</taxon>
        <taxon>Muscomorpha</taxon>
        <taxon>Hippoboscoidea</taxon>
        <taxon>Glossinidae</taxon>
        <taxon>Glossina</taxon>
    </lineage>
</organism>
<name>A0A1A9ZFG3_GLOPL</name>
<dbReference type="VEuPathDB" id="VectorBase:GPAI012946"/>
<evidence type="ECO:0000256" key="1">
    <source>
        <dbReference type="SAM" id="Phobius"/>
    </source>
</evidence>
<sequence length="128" mass="14571">MLITGKRELTLTALIPGIDPKETFGYFIHTGFHSAIILFSGVGFFASDVFMFSIFLHALLHRDILMAKFHDLNEATTKPDEPAERSLAVCATFVDLEHFNVRVLWIWSTISNSERGRHQNDLRSLHLV</sequence>
<reference evidence="2" key="2">
    <citation type="submission" date="2020-05" db="UniProtKB">
        <authorList>
            <consortium name="EnsemblMetazoa"/>
        </authorList>
    </citation>
    <scope>IDENTIFICATION</scope>
    <source>
        <strain evidence="2">IAEA</strain>
    </source>
</reference>
<dbReference type="EnsemblMetazoa" id="GPAI012946-RA">
    <property type="protein sequence ID" value="GPAI012946-PA"/>
    <property type="gene ID" value="GPAI012946"/>
</dbReference>
<evidence type="ECO:0000313" key="3">
    <source>
        <dbReference type="Proteomes" id="UP000092445"/>
    </source>
</evidence>
<protein>
    <submittedName>
        <fullName evidence="2">Uncharacterized protein</fullName>
    </submittedName>
</protein>
<dbReference type="Proteomes" id="UP000092445">
    <property type="component" value="Unassembled WGS sequence"/>
</dbReference>
<keyword evidence="1" id="KW-1133">Transmembrane helix</keyword>
<keyword evidence="1" id="KW-0472">Membrane</keyword>
<reference evidence="3" key="1">
    <citation type="submission" date="2014-03" db="EMBL/GenBank/DDBJ databases">
        <authorList>
            <person name="Aksoy S."/>
            <person name="Warren W."/>
            <person name="Wilson R.K."/>
        </authorList>
    </citation>
    <scope>NUCLEOTIDE SEQUENCE [LARGE SCALE GENOMIC DNA]</scope>
    <source>
        <strain evidence="3">IAEA</strain>
    </source>
</reference>
<dbReference type="AlphaFoldDB" id="A0A1A9ZFG3"/>
<keyword evidence="3" id="KW-1185">Reference proteome</keyword>
<accession>A0A1A9ZFG3</accession>
<keyword evidence="1" id="KW-0812">Transmembrane</keyword>